<dbReference type="Proteomes" id="UP000076925">
    <property type="component" value="Unassembled WGS sequence"/>
</dbReference>
<evidence type="ECO:0000313" key="2">
    <source>
        <dbReference type="Proteomes" id="UP000076925"/>
    </source>
</evidence>
<comment type="caution">
    <text evidence="1">The sequence shown here is derived from an EMBL/GenBank/DDBJ whole genome shotgun (WGS) entry which is preliminary data.</text>
</comment>
<dbReference type="OrthoDB" id="582305at2"/>
<dbReference type="AlphaFoldDB" id="A0A139XGC0"/>
<accession>A0A139XGC0</accession>
<dbReference type="RefSeq" id="WP_017742119.1">
    <property type="nucleotide sequence ID" value="NZ_KQ976354.1"/>
</dbReference>
<gene>
    <name evidence="1" type="ORF">WA1_00855</name>
</gene>
<proteinExistence type="predicted"/>
<dbReference type="EMBL" id="ANNX02000012">
    <property type="protein sequence ID" value="KYC43746.1"/>
    <property type="molecule type" value="Genomic_DNA"/>
</dbReference>
<keyword evidence="2" id="KW-1185">Reference proteome</keyword>
<name>A0A139XGC0_9CYAN</name>
<organism evidence="1 2">
    <name type="scientific">Scytonema hofmannii PCC 7110</name>
    <dbReference type="NCBI Taxonomy" id="128403"/>
    <lineage>
        <taxon>Bacteria</taxon>
        <taxon>Bacillati</taxon>
        <taxon>Cyanobacteriota</taxon>
        <taxon>Cyanophyceae</taxon>
        <taxon>Nostocales</taxon>
        <taxon>Scytonemataceae</taxon>
        <taxon>Scytonema</taxon>
    </lineage>
</organism>
<reference evidence="1 2" key="1">
    <citation type="journal article" date="2013" name="Genome Biol. Evol.">
        <title>Genomes of Stigonematalean cyanobacteria (subsection V) and the evolution of oxygenic photosynthesis from prokaryotes to plastids.</title>
        <authorList>
            <person name="Dagan T."/>
            <person name="Roettger M."/>
            <person name="Stucken K."/>
            <person name="Landan G."/>
            <person name="Koch R."/>
            <person name="Major P."/>
            <person name="Gould S.B."/>
            <person name="Goremykin V.V."/>
            <person name="Rippka R."/>
            <person name="Tandeau de Marsac N."/>
            <person name="Gugger M."/>
            <person name="Lockhart P.J."/>
            <person name="Allen J.F."/>
            <person name="Brune I."/>
            <person name="Maus I."/>
            <person name="Puhler A."/>
            <person name="Martin W.F."/>
        </authorList>
    </citation>
    <scope>NUCLEOTIDE SEQUENCE [LARGE SCALE GENOMIC DNA]</scope>
    <source>
        <strain evidence="1 2">PCC 7110</strain>
    </source>
</reference>
<evidence type="ECO:0000313" key="1">
    <source>
        <dbReference type="EMBL" id="KYC43746.1"/>
    </source>
</evidence>
<protein>
    <submittedName>
        <fullName evidence="1">Uncharacterized protein</fullName>
    </submittedName>
</protein>
<sequence length="186" mass="21668">MFFKVFYKQKFQSQKKQQNLGRIAKFKNFDFIRREYKQTIKLLHCTEFWSWWSNGKITNNIQPHSSLKTSSLSPDAVQLIDTVWLSDTLAPSCGWQTLANVKQIQLRERIAEKIALAKSLDRLTVEYVDGSHGRLYIYTDGSPEKHRIVRDITVELPVECFIANFVGLIPEEATSLVMFFKRPTFS</sequence>